<evidence type="ECO:0000256" key="2">
    <source>
        <dbReference type="ARBA" id="ARBA00022801"/>
    </source>
</evidence>
<organism evidence="6 7">
    <name type="scientific">Phormidesmis priestleyi Ana</name>
    <dbReference type="NCBI Taxonomy" id="1666911"/>
    <lineage>
        <taxon>Bacteria</taxon>
        <taxon>Bacillati</taxon>
        <taxon>Cyanobacteriota</taxon>
        <taxon>Cyanophyceae</taxon>
        <taxon>Leptolyngbyales</taxon>
        <taxon>Leptolyngbyaceae</taxon>
        <taxon>Phormidesmis</taxon>
    </lineage>
</organism>
<dbReference type="GO" id="GO:0005980">
    <property type="term" value="P:glycogen catabolic process"/>
    <property type="evidence" value="ECO:0007669"/>
    <property type="project" value="InterPro"/>
</dbReference>
<sequence>MKLTVQPGNSFPLGAVVREGGVNFCLYAKEAIAVELLLFDSPTSTVPHTTLWLDPQTNRTFQYWHAFVTGLSSNQVYAYRVDGPYDPSNGLRFNRNKVLIDPYSRLVVGWQHYDRQAASTPFDNVQQALRSVVVDPVQYDWEGDRPPKTPYAETVIYELHVGGFTRHPNSGLPPDKRGTYAGLIEKIPYLKALGITAVELMPVQQFDASDAPAGRINYWGYSPVAFFAPHWAYSACKEGLGPINEFRDMVKALHQAGIEVILDVVFNHTAEGNHEGPTLSFRGLSNESYYILEDHKAYYKNYSGCGNTFKTSTISGYLILDCLRYWVSEMHVDGFRFDLASVLARGLTGEPEAIPPILWMINTDPALAGIKIIAEAWDAAGLYQVGQFAGERFAEWNGPYRDEVRRFIRGDRALTGAIAHRIMGSPDLYPHLNRGPNYSVHFVTCHDGFTLHDLVSYNHKHNEANGEDSRDGANDNWSWNCGAEGPTDDPQVLSLRLKQAKNMMVLWAMSQGTPMLLMGDEVLRSQRGNNNAYCQDNPLSWFDWDDLLGQQDFLRFVQQIIALIQNLNVFKHDEPLIVTPQAIVEPAITWHGIHLGQPDWSDDSHSLSFTLRYREYGEQLHVIFNSFWESLTFDLPSLNRGLHWQRIVDTALATPHDFCPIERAPKIETSFYHVDPRTAVILMAKSW</sequence>
<dbReference type="EC" id="3.2.1.-" evidence="6"/>
<dbReference type="CDD" id="cd11326">
    <property type="entry name" value="AmyAc_Glg_debranch"/>
    <property type="match status" value="1"/>
</dbReference>
<protein>
    <submittedName>
        <fullName evidence="6">Glycogen debranching enzyme GlgX</fullName>
        <ecNumber evidence="6">3.2.1.-</ecNumber>
    </submittedName>
</protein>
<keyword evidence="3" id="KW-0809">Transit peptide</keyword>
<keyword evidence="2 6" id="KW-0378">Hydrolase</keyword>
<evidence type="ECO:0000256" key="3">
    <source>
        <dbReference type="ARBA" id="ARBA00022946"/>
    </source>
</evidence>
<dbReference type="Pfam" id="PF02922">
    <property type="entry name" value="CBM_48"/>
    <property type="match status" value="1"/>
</dbReference>
<dbReference type="InterPro" id="IPR013780">
    <property type="entry name" value="Glyco_hydro_b"/>
</dbReference>
<proteinExistence type="inferred from homology"/>
<dbReference type="Pfam" id="PF00128">
    <property type="entry name" value="Alpha-amylase"/>
    <property type="match status" value="1"/>
</dbReference>
<dbReference type="PATRIC" id="fig|1666911.3.peg.1878"/>
<accession>A0A0P7ZTB8</accession>
<dbReference type="GO" id="GO:0019156">
    <property type="term" value="F:isoamylase activity"/>
    <property type="evidence" value="ECO:0007669"/>
    <property type="project" value="UniProtKB-ARBA"/>
</dbReference>
<dbReference type="InterPro" id="IPR013783">
    <property type="entry name" value="Ig-like_fold"/>
</dbReference>
<dbReference type="EMBL" id="LJZR01000031">
    <property type="protein sequence ID" value="KPQ33479.1"/>
    <property type="molecule type" value="Genomic_DNA"/>
</dbReference>
<dbReference type="InterPro" id="IPR014756">
    <property type="entry name" value="Ig_E-set"/>
</dbReference>
<name>A0A0P7ZTB8_9CYAN</name>
<dbReference type="InterPro" id="IPR006047">
    <property type="entry name" value="GH13_cat_dom"/>
</dbReference>
<dbReference type="PANTHER" id="PTHR43002">
    <property type="entry name" value="GLYCOGEN DEBRANCHING ENZYME"/>
    <property type="match status" value="1"/>
</dbReference>
<dbReference type="AlphaFoldDB" id="A0A0P7ZTB8"/>
<dbReference type="InterPro" id="IPR011837">
    <property type="entry name" value="Glycogen_debranch_GlgX"/>
</dbReference>
<evidence type="ECO:0000256" key="1">
    <source>
        <dbReference type="ARBA" id="ARBA00008061"/>
    </source>
</evidence>
<evidence type="ECO:0000259" key="5">
    <source>
        <dbReference type="SMART" id="SM00642"/>
    </source>
</evidence>
<evidence type="ECO:0000313" key="7">
    <source>
        <dbReference type="Proteomes" id="UP000050465"/>
    </source>
</evidence>
<feature type="domain" description="Glycosyl hydrolase family 13 catalytic" evidence="5">
    <location>
        <begin position="158"/>
        <end position="555"/>
    </location>
</feature>
<dbReference type="Proteomes" id="UP000050465">
    <property type="component" value="Unassembled WGS sequence"/>
</dbReference>
<comment type="caution">
    <text evidence="6">The sequence shown here is derived from an EMBL/GenBank/DDBJ whole genome shotgun (WGS) entry which is preliminary data.</text>
</comment>
<dbReference type="NCBIfam" id="TIGR02100">
    <property type="entry name" value="glgX_debranch"/>
    <property type="match status" value="1"/>
</dbReference>
<dbReference type="SUPFAM" id="SSF51445">
    <property type="entry name" value="(Trans)glycosidases"/>
    <property type="match status" value="1"/>
</dbReference>
<reference evidence="6 7" key="1">
    <citation type="submission" date="2015-09" db="EMBL/GenBank/DDBJ databases">
        <title>Identification and resolution of microdiversity through metagenomic sequencing of parallel consortia.</title>
        <authorList>
            <person name="Nelson W.C."/>
            <person name="Romine M.F."/>
            <person name="Lindemann S.R."/>
        </authorList>
    </citation>
    <scope>NUCLEOTIDE SEQUENCE [LARGE SCALE GENOMIC DNA]</scope>
    <source>
        <strain evidence="6">Ana</strain>
    </source>
</reference>
<dbReference type="InterPro" id="IPR004193">
    <property type="entry name" value="Glyco_hydro_13_N"/>
</dbReference>
<dbReference type="Gene3D" id="2.60.40.1180">
    <property type="entry name" value="Golgi alpha-mannosidase II"/>
    <property type="match status" value="1"/>
</dbReference>
<dbReference type="Pfam" id="PF21156">
    <property type="entry name" value="ISOA1-3_C"/>
    <property type="match status" value="1"/>
</dbReference>
<dbReference type="Gene3D" id="2.60.40.10">
    <property type="entry name" value="Immunoglobulins"/>
    <property type="match status" value="1"/>
</dbReference>
<dbReference type="SUPFAM" id="SSF51011">
    <property type="entry name" value="Glycosyl hydrolase domain"/>
    <property type="match status" value="1"/>
</dbReference>
<dbReference type="CDD" id="cd02856">
    <property type="entry name" value="E_set_GDE_Isoamylase_N"/>
    <property type="match status" value="1"/>
</dbReference>
<gene>
    <name evidence="6" type="primary">treX-3</name>
    <name evidence="6" type="ORF">HLUCCA11_18305</name>
</gene>
<dbReference type="InterPro" id="IPR044505">
    <property type="entry name" value="GlgX_Isoamylase_N_E_set"/>
</dbReference>
<keyword evidence="4 6" id="KW-0326">Glycosidase</keyword>
<dbReference type="GO" id="GO:0004135">
    <property type="term" value="F:amylo-alpha-1,6-glucosidase activity"/>
    <property type="evidence" value="ECO:0007669"/>
    <property type="project" value="InterPro"/>
</dbReference>
<dbReference type="Gene3D" id="3.20.20.80">
    <property type="entry name" value="Glycosidases"/>
    <property type="match status" value="1"/>
</dbReference>
<dbReference type="SMART" id="SM00642">
    <property type="entry name" value="Aamy"/>
    <property type="match status" value="1"/>
</dbReference>
<dbReference type="STRING" id="1666911.HLUCCA11_18305"/>
<comment type="similarity">
    <text evidence="1">Belongs to the glycosyl hydrolase 13 family.</text>
</comment>
<evidence type="ECO:0000256" key="4">
    <source>
        <dbReference type="ARBA" id="ARBA00023295"/>
    </source>
</evidence>
<dbReference type="SUPFAM" id="SSF81296">
    <property type="entry name" value="E set domains"/>
    <property type="match status" value="1"/>
</dbReference>
<evidence type="ECO:0000313" key="6">
    <source>
        <dbReference type="EMBL" id="KPQ33479.1"/>
    </source>
</evidence>
<dbReference type="InterPro" id="IPR017853">
    <property type="entry name" value="GH"/>
</dbReference>
<dbReference type="InterPro" id="IPR048650">
    <property type="entry name" value="ISOA1-3-like_C"/>
</dbReference>